<reference evidence="1 2" key="1">
    <citation type="journal article" date="2014" name="Genome Announc.">
        <title>Genome Sequences of Three Novel Bacillus cereus Bacteriophages.</title>
        <authorList>
            <person name="Grose J.H."/>
            <person name="Jensen J.D."/>
            <person name="Merrill B.D."/>
            <person name="Fisher J.N."/>
            <person name="Burnett S.H."/>
            <person name="Breakwell D.P."/>
        </authorList>
    </citation>
    <scope>NUCLEOTIDE SEQUENCE [LARGE SCALE GENOMIC DNA]</scope>
</reference>
<evidence type="ECO:0000313" key="1">
    <source>
        <dbReference type="EMBL" id="AGR46781.1"/>
    </source>
</evidence>
<accession>S5M4I4</accession>
<proteinExistence type="predicted"/>
<dbReference type="GeneID" id="26642224"/>
<dbReference type="RefSeq" id="YP_009215882.1">
    <property type="nucleotide sequence ID" value="NC_028982.1"/>
</dbReference>
<dbReference type="Gene3D" id="2.40.50.230">
    <property type="entry name" value="Gp5 N-terminal domain"/>
    <property type="match status" value="1"/>
</dbReference>
<organism evidence="1 2">
    <name type="scientific">Bacillus phage JL</name>
    <dbReference type="NCBI Taxonomy" id="1296655"/>
    <lineage>
        <taxon>Viruses</taxon>
        <taxon>Duplodnaviria</taxon>
        <taxon>Heunggongvirae</taxon>
        <taxon>Uroviricota</taxon>
        <taxon>Caudoviricetes</taxon>
        <taxon>Herelleviridae</taxon>
        <taxon>Spounavirinae</taxon>
        <taxon>Siminovitchvirus</taxon>
        <taxon>Siminovitchvirus JL</taxon>
    </lineage>
</organism>
<dbReference type="OrthoDB" id="10122at10239"/>
<dbReference type="EMBL" id="KC595512">
    <property type="protein sequence ID" value="AGR46781.1"/>
    <property type="molecule type" value="Genomic_DNA"/>
</dbReference>
<evidence type="ECO:0000313" key="2">
    <source>
        <dbReference type="Proteomes" id="UP000015092"/>
    </source>
</evidence>
<dbReference type="Proteomes" id="UP000015092">
    <property type="component" value="Segment"/>
</dbReference>
<gene>
    <name evidence="1" type="ORF">JL_106</name>
</gene>
<protein>
    <submittedName>
        <fullName evidence="1">Tail fiber</fullName>
    </submittedName>
</protein>
<dbReference type="KEGG" id="vg:26642224"/>
<sequence length="381" mass="43243">MIAMQFQPHLGREFKDNYKPQDRLNFMSLAKVIKVHHKHHTADVQLIKTNDTIRSSEESEGKYSAKILTQGAHFDDTTIGTSGVMYPIQEGQLVVVAFLDGVYTQPIIIGSTHNNKMDEFNILPNRYPLRPDSSLEDMREALKYLNVHPSQFYTMIDGIGSVEMSHPSKTFLKIDPDLYSEISDEHGGFDHQHLTERDPMTYRPRSAKTENTAYPVKMLFNYRTSFEDTDTTWTKFFLNSDGMLRVTRDTNDEAITYQELGARGEYKVRRQLDSSKHGEGKDFVELVIEETGRTIIKRSVDGNESMIEISELGDIALENSTDTYVRVTVDGDINLRADGELNITTQNGKAFPVLVSSEEPPNPKDGLIWLDTSIPTEVPKP</sequence>
<name>S5M4I4_9CAUD</name>
<keyword evidence="2" id="KW-1185">Reference proteome</keyword>
<dbReference type="InterPro" id="IPR037026">
    <property type="entry name" value="Vgr_OB-fold_dom_sf"/>
</dbReference>